<dbReference type="AlphaFoldDB" id="A0A1F7Z2Q7"/>
<feature type="domain" description="Methyltransferase FkbM" evidence="1">
    <location>
        <begin position="74"/>
        <end position="240"/>
    </location>
</feature>
<dbReference type="InterPro" id="IPR006342">
    <property type="entry name" value="FkbM_mtfrase"/>
</dbReference>
<gene>
    <name evidence="2" type="ORF">A3D01_02555</name>
</gene>
<comment type="caution">
    <text evidence="2">The sequence shown here is derived from an EMBL/GenBank/DDBJ whole genome shotgun (WGS) entry which is preliminary data.</text>
</comment>
<dbReference type="PANTHER" id="PTHR34203">
    <property type="entry name" value="METHYLTRANSFERASE, FKBM FAMILY PROTEIN"/>
    <property type="match status" value="1"/>
</dbReference>
<proteinExistence type="predicted"/>
<dbReference type="SUPFAM" id="SSF53335">
    <property type="entry name" value="S-adenosyl-L-methionine-dependent methyltransferases"/>
    <property type="match status" value="1"/>
</dbReference>
<dbReference type="STRING" id="1802505.A3D01_02555"/>
<evidence type="ECO:0000313" key="3">
    <source>
        <dbReference type="Proteomes" id="UP000177169"/>
    </source>
</evidence>
<accession>A0A1F7Z2Q7</accession>
<dbReference type="Proteomes" id="UP000177169">
    <property type="component" value="Unassembled WGS sequence"/>
</dbReference>
<protein>
    <recommendedName>
        <fullName evidence="1">Methyltransferase FkbM domain-containing protein</fullName>
    </recommendedName>
</protein>
<organism evidence="2 3">
    <name type="scientific">Candidatus Woesebacteria bacterium RIFCSPHIGHO2_02_FULL_39_13</name>
    <dbReference type="NCBI Taxonomy" id="1802505"/>
    <lineage>
        <taxon>Bacteria</taxon>
        <taxon>Candidatus Woeseibacteriota</taxon>
    </lineage>
</organism>
<evidence type="ECO:0000259" key="1">
    <source>
        <dbReference type="Pfam" id="PF05050"/>
    </source>
</evidence>
<sequence>MNNLIYIKLLSTAMFEPISKRIKKSAENNLRNIKILGLTISFLNIRELLEIFKDIFILKEYDFVSRKANPKIIDCGSHIGLGVLFFKKIYPKAEITAIEPNPKNFRILSQNISQNNLKKIKLVNAAVTRAGSRVIFYRSKQATNVFAREMNLWSWGDFVKGAMNKNLINYEALEVPSLRLSSLITKQIDFLKIDIEGSESEVLSEIKDKLYLVKKLVIEFHNETKEDFKKLKKILEILDKESFNFYLMQKKKILDENLVQETLPPRLLIKATNSILLN</sequence>
<reference evidence="2 3" key="1">
    <citation type="journal article" date="2016" name="Nat. Commun.">
        <title>Thousands of microbial genomes shed light on interconnected biogeochemical processes in an aquifer system.</title>
        <authorList>
            <person name="Anantharaman K."/>
            <person name="Brown C.T."/>
            <person name="Hug L.A."/>
            <person name="Sharon I."/>
            <person name="Castelle C.J."/>
            <person name="Probst A.J."/>
            <person name="Thomas B.C."/>
            <person name="Singh A."/>
            <person name="Wilkins M.J."/>
            <person name="Karaoz U."/>
            <person name="Brodie E.L."/>
            <person name="Williams K.H."/>
            <person name="Hubbard S.S."/>
            <person name="Banfield J.F."/>
        </authorList>
    </citation>
    <scope>NUCLEOTIDE SEQUENCE [LARGE SCALE GENOMIC DNA]</scope>
</reference>
<evidence type="ECO:0000313" key="2">
    <source>
        <dbReference type="EMBL" id="OGM33827.1"/>
    </source>
</evidence>
<dbReference type="InterPro" id="IPR052514">
    <property type="entry name" value="SAM-dependent_MTase"/>
</dbReference>
<dbReference type="EMBL" id="MGGR01000013">
    <property type="protein sequence ID" value="OGM33827.1"/>
    <property type="molecule type" value="Genomic_DNA"/>
</dbReference>
<dbReference type="Gene3D" id="3.40.50.150">
    <property type="entry name" value="Vaccinia Virus protein VP39"/>
    <property type="match status" value="1"/>
</dbReference>
<dbReference type="InterPro" id="IPR029063">
    <property type="entry name" value="SAM-dependent_MTases_sf"/>
</dbReference>
<name>A0A1F7Z2Q7_9BACT</name>
<dbReference type="NCBIfam" id="TIGR01444">
    <property type="entry name" value="fkbM_fam"/>
    <property type="match status" value="1"/>
</dbReference>
<dbReference type="Pfam" id="PF05050">
    <property type="entry name" value="Methyltransf_21"/>
    <property type="match status" value="1"/>
</dbReference>
<dbReference type="PANTHER" id="PTHR34203:SF15">
    <property type="entry name" value="SLL1173 PROTEIN"/>
    <property type="match status" value="1"/>
</dbReference>